<dbReference type="Pfam" id="PF12697">
    <property type="entry name" value="Abhydrolase_6"/>
    <property type="match status" value="1"/>
</dbReference>
<dbReference type="InterPro" id="IPR053145">
    <property type="entry name" value="AB_hydrolase_Est10"/>
</dbReference>
<dbReference type="AlphaFoldDB" id="A0A4S3ZNJ5"/>
<proteinExistence type="predicted"/>
<comment type="caution">
    <text evidence="2">The sequence shown here is derived from an EMBL/GenBank/DDBJ whole genome shotgun (WGS) entry which is preliminary data.</text>
</comment>
<dbReference type="SUPFAM" id="SSF53474">
    <property type="entry name" value="alpha/beta-Hydrolases"/>
    <property type="match status" value="2"/>
</dbReference>
<dbReference type="InterPro" id="IPR029058">
    <property type="entry name" value="AB_hydrolase_fold"/>
</dbReference>
<reference evidence="2 3" key="1">
    <citation type="submission" date="2019-04" db="EMBL/GenBank/DDBJ databases">
        <title>Rhizobium terrae sp. nov., isolated from a paddy soil.</title>
        <authorList>
            <person name="Lin S.-Y."/>
            <person name="Hameed A."/>
            <person name="Huang H.-I."/>
            <person name="Young C.-C."/>
        </authorList>
    </citation>
    <scope>NUCLEOTIDE SEQUENCE [LARGE SCALE GENOMIC DNA]</scope>
    <source>
        <strain evidence="2 3">CC-HIH110</strain>
    </source>
</reference>
<dbReference type="PANTHER" id="PTHR43265:SF1">
    <property type="entry name" value="ESTERASE ESTD"/>
    <property type="match status" value="1"/>
</dbReference>
<organism evidence="2 3">
    <name type="scientific">Allorhizobium terrae</name>
    <dbReference type="NCBI Taxonomy" id="1848972"/>
    <lineage>
        <taxon>Bacteria</taxon>
        <taxon>Pseudomonadati</taxon>
        <taxon>Pseudomonadota</taxon>
        <taxon>Alphaproteobacteria</taxon>
        <taxon>Hyphomicrobiales</taxon>
        <taxon>Rhizobiaceae</taxon>
        <taxon>Rhizobium/Agrobacterium group</taxon>
        <taxon>Allorhizobium</taxon>
    </lineage>
</organism>
<protein>
    <submittedName>
        <fullName evidence="2">Alpha/beta fold hydrolase</fullName>
    </submittedName>
</protein>
<evidence type="ECO:0000313" key="2">
    <source>
        <dbReference type="EMBL" id="THF47014.1"/>
    </source>
</evidence>
<dbReference type="InterPro" id="IPR000073">
    <property type="entry name" value="AB_hydrolase_1"/>
</dbReference>
<dbReference type="EMBL" id="SSOA01000018">
    <property type="protein sequence ID" value="THF47014.1"/>
    <property type="molecule type" value="Genomic_DNA"/>
</dbReference>
<dbReference type="Gene3D" id="3.40.50.1820">
    <property type="entry name" value="alpha/beta hydrolase"/>
    <property type="match status" value="2"/>
</dbReference>
<dbReference type="Proteomes" id="UP000310754">
    <property type="component" value="Unassembled WGS sequence"/>
</dbReference>
<dbReference type="RefSeq" id="WP_190237231.1">
    <property type="nucleotide sequence ID" value="NZ_SSOA01000018.1"/>
</dbReference>
<feature type="domain" description="AB hydrolase-1" evidence="1">
    <location>
        <begin position="49"/>
        <end position="201"/>
    </location>
</feature>
<keyword evidence="2" id="KW-0378">Hydrolase</keyword>
<sequence length="618" mass="66672">MASIADRAGLVFGARQDPRQKSAAAPVSFAGTFGLLQAADGLSSRNAAVLFVPPWGFEEMCTHKLFRIMAEELAADGIASLRFDYPGTGDALDEPKGAITLEIWQETVTAALTLLREKAGGVPVMLVGHGLGASLALQMAQALDAGQESGLCGLVAMAPVSSGRSYLRELQFWAQVIDDGLSLDPALRLRGVTAIGGHIMPEGVASVLKKSDFASAVPHPSLPHLFVNRSERPSDKLLAEAMAAKGARVEMIDYTGFDAMVAQPSVAQMPMATVEAVVSWVVCRAAALGKPDSGMVSDDGQDSASLEADEFRETAMRFGRDKRLYGILCEPRTERRGAVVLLVGTAYDRHAGWGRANVAMARRLAEVGIASFRFDAANVGDSPPVPGLPEQVLYAETQYDDVEAALNMFEARHLLPAVAAGRCSGGYLAFSSCTKDHRLAGLCLANAYAFYWDPACDVDVALRVVPRSLDTYTKLIFTGSTFRRLLRREVDVKNAARNFGRVMTGRILNGLQFGNWLTARARVNHAQVRAAFARLAKRKVKITLLYSENDIGLEHVYQHFGSNGRRLARYSNVKMAVLPGMDHNLSPASAQQRYFEEIRNLAFSVGSCASDAKPKSTA</sequence>
<dbReference type="PANTHER" id="PTHR43265">
    <property type="entry name" value="ESTERASE ESTD"/>
    <property type="match status" value="1"/>
</dbReference>
<evidence type="ECO:0000259" key="1">
    <source>
        <dbReference type="Pfam" id="PF12697"/>
    </source>
</evidence>
<accession>A0A4S3ZNJ5</accession>
<keyword evidence="3" id="KW-1185">Reference proteome</keyword>
<gene>
    <name evidence="2" type="ORF">E6C51_19505</name>
</gene>
<evidence type="ECO:0000313" key="3">
    <source>
        <dbReference type="Proteomes" id="UP000310754"/>
    </source>
</evidence>
<dbReference type="GO" id="GO:0052689">
    <property type="term" value="F:carboxylic ester hydrolase activity"/>
    <property type="evidence" value="ECO:0007669"/>
    <property type="project" value="TreeGrafter"/>
</dbReference>
<name>A0A4S3ZNJ5_9HYPH</name>